<evidence type="ECO:0000313" key="1">
    <source>
        <dbReference type="EMBL" id="KAA9404943.1"/>
    </source>
</evidence>
<gene>
    <name evidence="1" type="ORF">EGO51_16530</name>
</gene>
<name>A0A5J5LDL4_HALHI</name>
<dbReference type="EMBL" id="RQWK01000002">
    <property type="protein sequence ID" value="KAA9404943.1"/>
    <property type="molecule type" value="Genomic_DNA"/>
</dbReference>
<dbReference type="AlphaFoldDB" id="A0A5J5LDL4"/>
<protein>
    <submittedName>
        <fullName evidence="1">Uncharacterized protein</fullName>
    </submittedName>
</protein>
<accession>A0A5J5LDL4</accession>
<sequence length="218" mass="23701">MESVRRSRLVFVLSLTVLSVSIAVFATATGIAATATADTGYEFAIEDDALVETSGRTTEVLISDIGTVNHIEITNINRSPVVRATPWEPPELSRSKQARAKRIITTDGSVADTVASPADAVYTMRPVPRGVASERAAVVGADPTAQWHDLTAVNESTFTVRNGTTAGVVVIERTEQRLSDRRVLVVVEPIDRETRYSVVVDIRNERIDAFVRLRGVPE</sequence>
<evidence type="ECO:0000313" key="2">
    <source>
        <dbReference type="Proteomes" id="UP000326244"/>
    </source>
</evidence>
<dbReference type="RefSeq" id="WP_151104062.1">
    <property type="nucleotide sequence ID" value="NZ_RQWK01000002.1"/>
</dbReference>
<proteinExistence type="predicted"/>
<reference evidence="1 2" key="1">
    <citation type="submission" date="2018-11" db="EMBL/GenBank/DDBJ databases">
        <title>Genomic analysis of Haloarcula hispanica CBA1121.</title>
        <authorList>
            <person name="Kim Y.B."/>
            <person name="Roh S.W."/>
        </authorList>
    </citation>
    <scope>NUCLEOTIDE SEQUENCE [LARGE SCALE GENOMIC DNA]</scope>
    <source>
        <strain evidence="1 2">CBA1121</strain>
    </source>
</reference>
<organism evidence="1 2">
    <name type="scientific">Haloarcula hispanica</name>
    <dbReference type="NCBI Taxonomy" id="51589"/>
    <lineage>
        <taxon>Archaea</taxon>
        <taxon>Methanobacteriati</taxon>
        <taxon>Methanobacteriota</taxon>
        <taxon>Stenosarchaea group</taxon>
        <taxon>Halobacteria</taxon>
        <taxon>Halobacteriales</taxon>
        <taxon>Haloarculaceae</taxon>
        <taxon>Haloarcula</taxon>
    </lineage>
</organism>
<dbReference type="Proteomes" id="UP000326244">
    <property type="component" value="Unassembled WGS sequence"/>
</dbReference>
<comment type="caution">
    <text evidence="1">The sequence shown here is derived from an EMBL/GenBank/DDBJ whole genome shotgun (WGS) entry which is preliminary data.</text>
</comment>